<protein>
    <submittedName>
        <fullName evidence="2">Uncharacterized protein</fullName>
    </submittedName>
</protein>
<organism evidence="2 3">
    <name type="scientific">Lophiotrema nucula</name>
    <dbReference type="NCBI Taxonomy" id="690887"/>
    <lineage>
        <taxon>Eukaryota</taxon>
        <taxon>Fungi</taxon>
        <taxon>Dikarya</taxon>
        <taxon>Ascomycota</taxon>
        <taxon>Pezizomycotina</taxon>
        <taxon>Dothideomycetes</taxon>
        <taxon>Pleosporomycetidae</taxon>
        <taxon>Pleosporales</taxon>
        <taxon>Lophiotremataceae</taxon>
        <taxon>Lophiotrema</taxon>
    </lineage>
</organism>
<dbReference type="OrthoDB" id="10655629at2759"/>
<evidence type="ECO:0000313" key="2">
    <source>
        <dbReference type="EMBL" id="KAF2123168.1"/>
    </source>
</evidence>
<accession>A0A6A5ZXQ2</accession>
<keyword evidence="3" id="KW-1185">Reference proteome</keyword>
<sequence>MAWGRWVLIKHNSRLRVKCSEGSRHGTAPQERLIQKEKQLLTSTRRTGQLRPGDTKKEQASGRGKARHGQRVNYGTKRSRLEGDMDDADDCPTSGPASSNQASQPSLRARTGGGGQGIAESQQQQ</sequence>
<evidence type="ECO:0000313" key="3">
    <source>
        <dbReference type="Proteomes" id="UP000799770"/>
    </source>
</evidence>
<feature type="region of interest" description="Disordered" evidence="1">
    <location>
        <begin position="18"/>
        <end position="125"/>
    </location>
</feature>
<proteinExistence type="predicted"/>
<reference evidence="2" key="1">
    <citation type="journal article" date="2020" name="Stud. Mycol.">
        <title>101 Dothideomycetes genomes: a test case for predicting lifestyles and emergence of pathogens.</title>
        <authorList>
            <person name="Haridas S."/>
            <person name="Albert R."/>
            <person name="Binder M."/>
            <person name="Bloem J."/>
            <person name="Labutti K."/>
            <person name="Salamov A."/>
            <person name="Andreopoulos B."/>
            <person name="Baker S."/>
            <person name="Barry K."/>
            <person name="Bills G."/>
            <person name="Bluhm B."/>
            <person name="Cannon C."/>
            <person name="Castanera R."/>
            <person name="Culley D."/>
            <person name="Daum C."/>
            <person name="Ezra D."/>
            <person name="Gonzalez J."/>
            <person name="Henrissat B."/>
            <person name="Kuo A."/>
            <person name="Liang C."/>
            <person name="Lipzen A."/>
            <person name="Lutzoni F."/>
            <person name="Magnuson J."/>
            <person name="Mondo S."/>
            <person name="Nolan M."/>
            <person name="Ohm R."/>
            <person name="Pangilinan J."/>
            <person name="Park H.-J."/>
            <person name="Ramirez L."/>
            <person name="Alfaro M."/>
            <person name="Sun H."/>
            <person name="Tritt A."/>
            <person name="Yoshinaga Y."/>
            <person name="Zwiers L.-H."/>
            <person name="Turgeon B."/>
            <person name="Goodwin S."/>
            <person name="Spatafora J."/>
            <person name="Crous P."/>
            <person name="Grigoriev I."/>
        </authorList>
    </citation>
    <scope>NUCLEOTIDE SEQUENCE</scope>
    <source>
        <strain evidence="2">CBS 627.86</strain>
    </source>
</reference>
<feature type="compositionally biased region" description="Polar residues" evidence="1">
    <location>
        <begin position="95"/>
        <end position="106"/>
    </location>
</feature>
<evidence type="ECO:0000256" key="1">
    <source>
        <dbReference type="SAM" id="MobiDB-lite"/>
    </source>
</evidence>
<dbReference type="Proteomes" id="UP000799770">
    <property type="component" value="Unassembled WGS sequence"/>
</dbReference>
<name>A0A6A5ZXQ2_9PLEO</name>
<gene>
    <name evidence="2" type="ORF">BDV96DRAFT_656906</name>
</gene>
<dbReference type="AlphaFoldDB" id="A0A6A5ZXQ2"/>
<dbReference type="EMBL" id="ML977310">
    <property type="protein sequence ID" value="KAF2123168.1"/>
    <property type="molecule type" value="Genomic_DNA"/>
</dbReference>